<keyword evidence="8" id="KW-1185">Reference proteome</keyword>
<evidence type="ECO:0000259" key="6">
    <source>
        <dbReference type="Pfam" id="PF14512"/>
    </source>
</evidence>
<dbReference type="PANTHER" id="PTHR43673:SF2">
    <property type="entry name" value="NITROREDUCTASE"/>
    <property type="match status" value="1"/>
</dbReference>
<evidence type="ECO:0000256" key="1">
    <source>
        <dbReference type="ARBA" id="ARBA00001917"/>
    </source>
</evidence>
<accession>A0A2K2UCL5</accession>
<feature type="domain" description="Putative nitroreductase TM1586" evidence="6">
    <location>
        <begin position="3"/>
        <end position="215"/>
    </location>
</feature>
<organism evidence="7 8">
    <name type="scientific">Enteroscipio rubneri</name>
    <dbReference type="NCBI Taxonomy" id="2070686"/>
    <lineage>
        <taxon>Bacteria</taxon>
        <taxon>Bacillati</taxon>
        <taxon>Actinomycetota</taxon>
        <taxon>Coriobacteriia</taxon>
        <taxon>Eggerthellales</taxon>
        <taxon>Eggerthellaceae</taxon>
        <taxon>Enteroscipio</taxon>
    </lineage>
</organism>
<evidence type="ECO:0000256" key="4">
    <source>
        <dbReference type="ARBA" id="ARBA00022643"/>
    </source>
</evidence>
<evidence type="ECO:0000256" key="2">
    <source>
        <dbReference type="ARBA" id="ARBA00007118"/>
    </source>
</evidence>
<sequence>MTVMDTIRARHSVRDYLNRPVEGEDFAALEGAVADAGVAGGLNVQLVRDNPEVFKLFLARYGVIKGARTSIVFVARDGEQDEAIGYWGERIVLIAQELGLNTCWQAMSARKKSKAEVPEGEDVRIVIAVGYGKTRGKPRKTKPLEVLCTFEGTGPMPAWFETAMEAAQLAPTGMNSQKFHITLRADGRTVTAEAPEGGLNAINLGIVKRHFELAADETGADWAWE</sequence>
<dbReference type="AlphaFoldDB" id="A0A2K2UCL5"/>
<dbReference type="InterPro" id="IPR029478">
    <property type="entry name" value="TM1586_NiRdase"/>
</dbReference>
<dbReference type="GO" id="GO:0016491">
    <property type="term" value="F:oxidoreductase activity"/>
    <property type="evidence" value="ECO:0007669"/>
    <property type="project" value="UniProtKB-KW"/>
</dbReference>
<evidence type="ECO:0000313" key="8">
    <source>
        <dbReference type="Proteomes" id="UP000236197"/>
    </source>
</evidence>
<dbReference type="Gene3D" id="3.40.109.10">
    <property type="entry name" value="NADH Oxidase"/>
    <property type="match status" value="1"/>
</dbReference>
<dbReference type="PANTHER" id="PTHR43673">
    <property type="entry name" value="NAD(P)H NITROREDUCTASE YDGI-RELATED"/>
    <property type="match status" value="1"/>
</dbReference>
<comment type="similarity">
    <text evidence="2">Belongs to the nitroreductase family.</text>
</comment>
<dbReference type="SUPFAM" id="SSF55469">
    <property type="entry name" value="FMN-dependent nitroreductase-like"/>
    <property type="match status" value="1"/>
</dbReference>
<gene>
    <name evidence="7" type="ORF">C2L71_04255</name>
</gene>
<dbReference type="OrthoDB" id="9814075at2"/>
<dbReference type="Gene3D" id="3.40.109.30">
    <property type="entry name" value="putative nitroreductase (tm1586), domain 2"/>
    <property type="match status" value="1"/>
</dbReference>
<name>A0A2K2UCL5_9ACTN</name>
<dbReference type="RefSeq" id="WP_103264534.1">
    <property type="nucleotide sequence ID" value="NZ_CABMLE010000003.1"/>
</dbReference>
<comment type="caution">
    <text evidence="7">The sequence shown here is derived from an EMBL/GenBank/DDBJ whole genome shotgun (WGS) entry which is preliminary data.</text>
</comment>
<keyword evidence="4" id="KW-0288">FMN</keyword>
<dbReference type="EMBL" id="PPEK01000003">
    <property type="protein sequence ID" value="PNV68056.1"/>
    <property type="molecule type" value="Genomic_DNA"/>
</dbReference>
<comment type="cofactor">
    <cofactor evidence="1">
        <name>FMN</name>
        <dbReference type="ChEBI" id="CHEBI:58210"/>
    </cofactor>
</comment>
<evidence type="ECO:0000313" key="7">
    <source>
        <dbReference type="EMBL" id="PNV68056.1"/>
    </source>
</evidence>
<dbReference type="Pfam" id="PF14512">
    <property type="entry name" value="TM1586_NiRdase"/>
    <property type="match status" value="1"/>
</dbReference>
<dbReference type="InterPro" id="IPR000415">
    <property type="entry name" value="Nitroreductase-like"/>
</dbReference>
<dbReference type="Proteomes" id="UP000236197">
    <property type="component" value="Unassembled WGS sequence"/>
</dbReference>
<reference evidence="8" key="1">
    <citation type="submission" date="2018-01" db="EMBL/GenBank/DDBJ databases">
        <title>Rubneribacter badeniensis gen. nov., sp. nov., and Colonibacter rubneri, gen. nov., sp. nov., WGS of new members of the Eggerthellaceae.</title>
        <authorList>
            <person name="Danylec N."/>
            <person name="Stoll D.A."/>
            <person name="Doetsch A."/>
            <person name="Kulling S.E."/>
            <person name="Huch M."/>
        </authorList>
    </citation>
    <scope>NUCLEOTIDE SEQUENCE [LARGE SCALE GENOMIC DNA]</scope>
    <source>
        <strain evidence="8">ResAG-96</strain>
    </source>
</reference>
<evidence type="ECO:0000256" key="3">
    <source>
        <dbReference type="ARBA" id="ARBA00022630"/>
    </source>
</evidence>
<evidence type="ECO:0000256" key="5">
    <source>
        <dbReference type="ARBA" id="ARBA00023002"/>
    </source>
</evidence>
<keyword evidence="5" id="KW-0560">Oxidoreductase</keyword>
<keyword evidence="3" id="KW-0285">Flavoprotein</keyword>
<protein>
    <submittedName>
        <fullName evidence="7">Nitroreductase</fullName>
    </submittedName>
</protein>
<proteinExistence type="inferred from homology"/>